<keyword evidence="3" id="KW-1185">Reference proteome</keyword>
<protein>
    <submittedName>
        <fullName evidence="2">Uncharacterized protein</fullName>
    </submittedName>
</protein>
<accession>A0A8J6J1K9</accession>
<evidence type="ECO:0000313" key="3">
    <source>
        <dbReference type="Proteomes" id="UP000628736"/>
    </source>
</evidence>
<dbReference type="RefSeq" id="WP_186852586.1">
    <property type="nucleotide sequence ID" value="NZ_JACOPO010000003.1"/>
</dbReference>
<dbReference type="AlphaFoldDB" id="A0A8J6J1K9"/>
<evidence type="ECO:0000313" key="2">
    <source>
        <dbReference type="EMBL" id="MBC5722464.1"/>
    </source>
</evidence>
<feature type="transmembrane region" description="Helical" evidence="1">
    <location>
        <begin position="125"/>
        <end position="143"/>
    </location>
</feature>
<feature type="transmembrane region" description="Helical" evidence="1">
    <location>
        <begin position="9"/>
        <end position="27"/>
    </location>
</feature>
<keyword evidence="1" id="KW-0812">Transmembrane</keyword>
<comment type="caution">
    <text evidence="2">The sequence shown here is derived from an EMBL/GenBank/DDBJ whole genome shotgun (WGS) entry which is preliminary data.</text>
</comment>
<feature type="transmembrane region" description="Helical" evidence="1">
    <location>
        <begin position="47"/>
        <end position="67"/>
    </location>
</feature>
<sequence length="151" mass="17614">MKKSWWKVPLYCIVASWICFQLEVRFLGRWTIVTLPDGSISTDSTRWLILNIVLFIIVVTIGGFFFFRKMTHRELFYSASVLVVLNIVFGLIAYKMQGMFSLYFAELTEWDSFISSLLFQVTQNVWISAIIAWILPPYIFVLFGRKASNES</sequence>
<gene>
    <name evidence="2" type="ORF">H8S11_06535</name>
</gene>
<proteinExistence type="predicted"/>
<keyword evidence="1" id="KW-1133">Transmembrane helix</keyword>
<evidence type="ECO:0000256" key="1">
    <source>
        <dbReference type="SAM" id="Phobius"/>
    </source>
</evidence>
<keyword evidence="1" id="KW-0472">Membrane</keyword>
<dbReference type="EMBL" id="JACOPO010000003">
    <property type="protein sequence ID" value="MBC5722464.1"/>
    <property type="molecule type" value="Genomic_DNA"/>
</dbReference>
<organism evidence="2 3">
    <name type="scientific">Flintibacter hominis</name>
    <dbReference type="NCBI Taxonomy" id="2763048"/>
    <lineage>
        <taxon>Bacteria</taxon>
        <taxon>Bacillati</taxon>
        <taxon>Bacillota</taxon>
        <taxon>Clostridia</taxon>
        <taxon>Eubacteriales</taxon>
        <taxon>Flintibacter</taxon>
    </lineage>
</organism>
<reference evidence="2" key="1">
    <citation type="submission" date="2020-08" db="EMBL/GenBank/DDBJ databases">
        <title>Genome public.</title>
        <authorList>
            <person name="Liu C."/>
            <person name="Sun Q."/>
        </authorList>
    </citation>
    <scope>NUCLEOTIDE SEQUENCE</scope>
    <source>
        <strain evidence="2">NSJ-23</strain>
    </source>
</reference>
<name>A0A8J6J1K9_9FIRM</name>
<feature type="transmembrane region" description="Helical" evidence="1">
    <location>
        <begin position="74"/>
        <end position="94"/>
    </location>
</feature>
<dbReference type="Proteomes" id="UP000628736">
    <property type="component" value="Unassembled WGS sequence"/>
</dbReference>